<proteinExistence type="predicted"/>
<keyword evidence="3" id="KW-0812">Transmembrane</keyword>
<reference evidence="7" key="1">
    <citation type="submission" date="2016-10" db="EMBL/GenBank/DDBJ databases">
        <authorList>
            <person name="Varghese N."/>
            <person name="Submissions S."/>
        </authorList>
    </citation>
    <scope>NUCLEOTIDE SEQUENCE [LARGE SCALE GENOMIC DNA]</scope>
    <source>
        <strain evidence="7">DSM 18733</strain>
    </source>
</reference>
<protein>
    <submittedName>
        <fullName evidence="6">Outer membrane protein TolC</fullName>
    </submittedName>
</protein>
<dbReference type="GO" id="GO:1990281">
    <property type="term" value="C:efflux pump complex"/>
    <property type="evidence" value="ECO:0007669"/>
    <property type="project" value="TreeGrafter"/>
</dbReference>
<accession>A0A1H7M4D9</accession>
<evidence type="ECO:0000256" key="2">
    <source>
        <dbReference type="ARBA" id="ARBA00022452"/>
    </source>
</evidence>
<evidence type="ECO:0000313" key="6">
    <source>
        <dbReference type="EMBL" id="SEL06116.1"/>
    </source>
</evidence>
<comment type="subcellular location">
    <subcellularLocation>
        <location evidence="1">Cell outer membrane</location>
    </subcellularLocation>
</comment>
<dbReference type="GO" id="GO:0015562">
    <property type="term" value="F:efflux transmembrane transporter activity"/>
    <property type="evidence" value="ECO:0007669"/>
    <property type="project" value="InterPro"/>
</dbReference>
<dbReference type="RefSeq" id="WP_238383698.1">
    <property type="nucleotide sequence ID" value="NZ_FOAF01000001.1"/>
</dbReference>
<gene>
    <name evidence="6" type="ORF">SAMN05661044_01861</name>
</gene>
<evidence type="ECO:0000256" key="3">
    <source>
        <dbReference type="ARBA" id="ARBA00022692"/>
    </source>
</evidence>
<keyword evidence="5" id="KW-0998">Cell outer membrane</keyword>
<dbReference type="GO" id="GO:0015288">
    <property type="term" value="F:porin activity"/>
    <property type="evidence" value="ECO:0007669"/>
    <property type="project" value="TreeGrafter"/>
</dbReference>
<dbReference type="Proteomes" id="UP000199421">
    <property type="component" value="Unassembled WGS sequence"/>
</dbReference>
<dbReference type="AlphaFoldDB" id="A0A1H7M4D9"/>
<keyword evidence="2" id="KW-1134">Transmembrane beta strand</keyword>
<keyword evidence="7" id="KW-1185">Reference proteome</keyword>
<keyword evidence="4" id="KW-0472">Membrane</keyword>
<dbReference type="Gene3D" id="1.20.1600.10">
    <property type="entry name" value="Outer membrane efflux proteins (OEP)"/>
    <property type="match status" value="1"/>
</dbReference>
<evidence type="ECO:0000256" key="5">
    <source>
        <dbReference type="ARBA" id="ARBA00023237"/>
    </source>
</evidence>
<evidence type="ECO:0000256" key="1">
    <source>
        <dbReference type="ARBA" id="ARBA00004442"/>
    </source>
</evidence>
<dbReference type="PANTHER" id="PTHR30026">
    <property type="entry name" value="OUTER MEMBRANE PROTEIN TOLC"/>
    <property type="match status" value="1"/>
</dbReference>
<evidence type="ECO:0000256" key="4">
    <source>
        <dbReference type="ARBA" id="ARBA00023136"/>
    </source>
</evidence>
<evidence type="ECO:0000313" key="7">
    <source>
        <dbReference type="Proteomes" id="UP000199421"/>
    </source>
</evidence>
<sequence length="453" mass="51692">MKCLNWWKSDCFLRGVSPKQINQSVKKKSNAPAMKLVLATCFFLMQAITAVAQDKQDLTLDECYEQAKANYPLIKKRALINKSKAYSIENAEKGYLPQLSINGQATYQSAVTEIPISVPGIQVPQLKKDQYKIYGEINQSIYDGGDIKQQKETHRTVSAIEEQRLEIELYQLKERVNQLFFGILLIQEQLRQNSLLIKDINLGINKMQGAVNNGTALKSNVDVLKAEHLNALQQAIDMKATRKAYVEMLGLFMHQPLDTAIVFIRPTPILSTSAINRPELALFNYQLHNLDVQEDAISARNRPKLDFFFQGGYGRPALNILKPSFETYYIGGVRLRWNIAGLYTQKKEKALLENDRIAIMVDKETFLFNTNYQTKQEQAVIDKYSDLLKSDDEIIALREKVKNTSIAQLENGVITTSDYLREVNAEDQARQNKIVHEIQLLLSQYNNKYTQGN</sequence>
<dbReference type="GO" id="GO:0009279">
    <property type="term" value="C:cell outer membrane"/>
    <property type="evidence" value="ECO:0007669"/>
    <property type="project" value="UniProtKB-SubCell"/>
</dbReference>
<dbReference type="PANTHER" id="PTHR30026:SF20">
    <property type="entry name" value="OUTER MEMBRANE PROTEIN TOLC"/>
    <property type="match status" value="1"/>
</dbReference>
<dbReference type="InterPro" id="IPR051906">
    <property type="entry name" value="TolC-like"/>
</dbReference>
<name>A0A1H7M4D9_OLID1</name>
<dbReference type="STRING" id="407022.SAMN05661044_01861"/>
<dbReference type="EMBL" id="FOAF01000001">
    <property type="protein sequence ID" value="SEL06116.1"/>
    <property type="molecule type" value="Genomic_DNA"/>
</dbReference>
<dbReference type="SUPFAM" id="SSF56954">
    <property type="entry name" value="Outer membrane efflux proteins (OEP)"/>
    <property type="match status" value="1"/>
</dbReference>
<organism evidence="6 7">
    <name type="scientific">Olivibacter domesticus</name>
    <name type="common">Pseudosphingobacterium domesticum</name>
    <dbReference type="NCBI Taxonomy" id="407022"/>
    <lineage>
        <taxon>Bacteria</taxon>
        <taxon>Pseudomonadati</taxon>
        <taxon>Bacteroidota</taxon>
        <taxon>Sphingobacteriia</taxon>
        <taxon>Sphingobacteriales</taxon>
        <taxon>Sphingobacteriaceae</taxon>
        <taxon>Olivibacter</taxon>
    </lineage>
</organism>